<dbReference type="VEuPathDB" id="FungiDB:RhiirA1_463272"/>
<comment type="caution">
    <text evidence="1">The sequence shown here is derived from an EMBL/GenBank/DDBJ whole genome shotgun (WGS) entry which is preliminary data.</text>
</comment>
<dbReference type="Proteomes" id="UP000234323">
    <property type="component" value="Unassembled WGS sequence"/>
</dbReference>
<name>A0A2I1HL79_9GLOM</name>
<accession>A0A2I1HL79</accession>
<protein>
    <submittedName>
        <fullName evidence="1">Uncharacterized protein</fullName>
    </submittedName>
</protein>
<proteinExistence type="predicted"/>
<dbReference type="VEuPathDB" id="FungiDB:RhiirFUN_022927"/>
<dbReference type="AlphaFoldDB" id="A0A2I1HL79"/>
<dbReference type="EMBL" id="LLXI01003667">
    <property type="protein sequence ID" value="PKY59625.1"/>
    <property type="molecule type" value="Genomic_DNA"/>
</dbReference>
<reference evidence="1 2" key="1">
    <citation type="submission" date="2015-10" db="EMBL/GenBank/DDBJ databases">
        <title>Genome analyses suggest a sexual origin of heterokaryosis in a supposedly ancient asexual fungus.</title>
        <authorList>
            <person name="Ropars J."/>
            <person name="Sedzielewska K."/>
            <person name="Noel J."/>
            <person name="Charron P."/>
            <person name="Farinelli L."/>
            <person name="Marton T."/>
            <person name="Kruger M."/>
            <person name="Pelin A."/>
            <person name="Brachmann A."/>
            <person name="Corradi N."/>
        </authorList>
    </citation>
    <scope>NUCLEOTIDE SEQUENCE [LARGE SCALE GENOMIC DNA]</scope>
    <source>
        <strain evidence="1 2">A4</strain>
    </source>
</reference>
<dbReference type="VEuPathDB" id="FungiDB:FUN_017598"/>
<gene>
    <name evidence="1" type="ORF">RhiirA4_482529</name>
</gene>
<evidence type="ECO:0000313" key="2">
    <source>
        <dbReference type="Proteomes" id="UP000234323"/>
    </source>
</evidence>
<organism evidence="1 2">
    <name type="scientific">Rhizophagus irregularis</name>
    <dbReference type="NCBI Taxonomy" id="588596"/>
    <lineage>
        <taxon>Eukaryota</taxon>
        <taxon>Fungi</taxon>
        <taxon>Fungi incertae sedis</taxon>
        <taxon>Mucoromycota</taxon>
        <taxon>Glomeromycotina</taxon>
        <taxon>Glomeromycetes</taxon>
        <taxon>Glomerales</taxon>
        <taxon>Glomeraceae</taxon>
        <taxon>Rhizophagus</taxon>
    </lineage>
</organism>
<keyword evidence="2" id="KW-1185">Reference proteome</keyword>
<evidence type="ECO:0000313" key="1">
    <source>
        <dbReference type="EMBL" id="PKY59625.1"/>
    </source>
</evidence>
<sequence length="135" mass="15686">MLYVLPKIEVSVSTSSIKSVLESDFKPITYETKPDSELIIKSVLEHFTYLQLEIALEDMIIIDKLSKCHLLLATEIIEMSVLQYPMWEIHLDTPPFTNHEHDYNFAINIIDGIRPEIVSGTPLEYKNLMKKYWDA</sequence>